<dbReference type="SUPFAM" id="SSF88659">
    <property type="entry name" value="Sigma3 and sigma4 domains of RNA polymerase sigma factors"/>
    <property type="match status" value="2"/>
</dbReference>
<evidence type="ECO:0000256" key="3">
    <source>
        <dbReference type="ARBA" id="ARBA00023125"/>
    </source>
</evidence>
<dbReference type="InterPro" id="IPR007630">
    <property type="entry name" value="RNA_pol_sigma70_r4"/>
</dbReference>
<dbReference type="Pfam" id="PF04545">
    <property type="entry name" value="Sigma70_r4"/>
    <property type="match status" value="1"/>
</dbReference>
<accession>A0ABP8JL00</accession>
<dbReference type="InterPro" id="IPR007627">
    <property type="entry name" value="RNA_pol_sigma70_r2"/>
</dbReference>
<sequence length="247" mass="26993">MAPAQTSTDPCTTEDAARVLSLHLAAATSDAERRRLRDELVLCTLATADALAHRYRGRGVDVEDLEQVARTALVSAAQRYDPSVGSGFAAYAVPWISGELKRYFRDHTWAVRPPRRLQELRLARNGVEEDLRHRLQREPTTTEVADALGSTADEVHESRASSAAYRSTSLDLELPGGGTVGDRVRDPSDAPAEADTHDALARAVAGLSDRDRRLLHLRFDDELTQSEIGLLLGVRSGTTATCPSLRR</sequence>
<evidence type="ECO:0000259" key="5">
    <source>
        <dbReference type="Pfam" id="PF04539"/>
    </source>
</evidence>
<feature type="domain" description="RNA polymerase sigma-70 region 2" evidence="6">
    <location>
        <begin position="50"/>
        <end position="109"/>
    </location>
</feature>
<proteinExistence type="predicted"/>
<evidence type="ECO:0000256" key="4">
    <source>
        <dbReference type="ARBA" id="ARBA00023163"/>
    </source>
</evidence>
<dbReference type="Gene3D" id="1.20.120.1810">
    <property type="match status" value="1"/>
</dbReference>
<dbReference type="InterPro" id="IPR036388">
    <property type="entry name" value="WH-like_DNA-bd_sf"/>
</dbReference>
<keyword evidence="9" id="KW-1185">Reference proteome</keyword>
<comment type="caution">
    <text evidence="8">The sequence shown here is derived from an EMBL/GenBank/DDBJ whole genome shotgun (WGS) entry which is preliminary data.</text>
</comment>
<evidence type="ECO:0000256" key="2">
    <source>
        <dbReference type="ARBA" id="ARBA00023082"/>
    </source>
</evidence>
<dbReference type="Pfam" id="PF04542">
    <property type="entry name" value="Sigma70_r2"/>
    <property type="match status" value="1"/>
</dbReference>
<dbReference type="SUPFAM" id="SSF88946">
    <property type="entry name" value="Sigma2 domain of RNA polymerase sigma factors"/>
    <property type="match status" value="1"/>
</dbReference>
<protein>
    <submittedName>
        <fullName evidence="8">RNA polymerase sigma factor SigF</fullName>
    </submittedName>
</protein>
<evidence type="ECO:0000259" key="6">
    <source>
        <dbReference type="Pfam" id="PF04542"/>
    </source>
</evidence>
<dbReference type="RefSeq" id="WP_159903190.1">
    <property type="nucleotide sequence ID" value="NZ_BAABFX010000020.1"/>
</dbReference>
<dbReference type="Proteomes" id="UP001500390">
    <property type="component" value="Unassembled WGS sequence"/>
</dbReference>
<dbReference type="InterPro" id="IPR013325">
    <property type="entry name" value="RNA_pol_sigma_r2"/>
</dbReference>
<dbReference type="Pfam" id="PF04539">
    <property type="entry name" value="Sigma70_r3"/>
    <property type="match status" value="1"/>
</dbReference>
<evidence type="ECO:0000313" key="8">
    <source>
        <dbReference type="EMBL" id="GAA4392421.1"/>
    </source>
</evidence>
<evidence type="ECO:0000313" key="9">
    <source>
        <dbReference type="Proteomes" id="UP001500390"/>
    </source>
</evidence>
<dbReference type="InterPro" id="IPR007624">
    <property type="entry name" value="RNA_pol_sigma70_r3"/>
</dbReference>
<dbReference type="PANTHER" id="PTHR30385:SF4">
    <property type="entry name" value="RNA POLYMERASE SIGMA-E FACTOR"/>
    <property type="match status" value="1"/>
</dbReference>
<dbReference type="InterPro" id="IPR014284">
    <property type="entry name" value="RNA_pol_sigma-70_dom"/>
</dbReference>
<gene>
    <name evidence="8" type="ORF">GCM10023153_11410</name>
</gene>
<evidence type="ECO:0000256" key="1">
    <source>
        <dbReference type="ARBA" id="ARBA00023015"/>
    </source>
</evidence>
<organism evidence="8 9">
    <name type="scientific">Ornithinibacter aureus</name>
    <dbReference type="NCBI Taxonomy" id="622664"/>
    <lineage>
        <taxon>Bacteria</taxon>
        <taxon>Bacillati</taxon>
        <taxon>Actinomycetota</taxon>
        <taxon>Actinomycetes</taxon>
        <taxon>Micrococcales</taxon>
        <taxon>Intrasporangiaceae</taxon>
        <taxon>Ornithinibacter</taxon>
    </lineage>
</organism>
<reference evidence="9" key="1">
    <citation type="journal article" date="2019" name="Int. J. Syst. Evol. Microbiol.">
        <title>The Global Catalogue of Microorganisms (GCM) 10K type strain sequencing project: providing services to taxonomists for standard genome sequencing and annotation.</title>
        <authorList>
            <consortium name="The Broad Institute Genomics Platform"/>
            <consortium name="The Broad Institute Genome Sequencing Center for Infectious Disease"/>
            <person name="Wu L."/>
            <person name="Ma J."/>
        </authorList>
    </citation>
    <scope>NUCLEOTIDE SEQUENCE [LARGE SCALE GENOMIC DNA]</scope>
    <source>
        <strain evidence="9">JCM 17738</strain>
    </source>
</reference>
<keyword evidence="2" id="KW-0731">Sigma factor</keyword>
<keyword evidence="3" id="KW-0238">DNA-binding</keyword>
<feature type="domain" description="RNA polymerase sigma-70 region 3" evidence="5">
    <location>
        <begin position="127"/>
        <end position="193"/>
    </location>
</feature>
<keyword evidence="4" id="KW-0804">Transcription</keyword>
<dbReference type="InterPro" id="IPR013324">
    <property type="entry name" value="RNA_pol_sigma_r3/r4-like"/>
</dbReference>
<dbReference type="PANTHER" id="PTHR30385">
    <property type="entry name" value="SIGMA FACTOR F FLAGELLAR"/>
    <property type="match status" value="1"/>
</dbReference>
<keyword evidence="1" id="KW-0805">Transcription regulation</keyword>
<dbReference type="NCBIfam" id="TIGR02937">
    <property type="entry name" value="sigma70-ECF"/>
    <property type="match status" value="1"/>
</dbReference>
<dbReference type="Gene3D" id="1.10.10.10">
    <property type="entry name" value="Winged helix-like DNA-binding domain superfamily/Winged helix DNA-binding domain"/>
    <property type="match status" value="2"/>
</dbReference>
<feature type="domain" description="RNA polymerase sigma-70 region 4" evidence="7">
    <location>
        <begin position="204"/>
        <end position="237"/>
    </location>
</feature>
<name>A0ABP8JL00_9MICO</name>
<dbReference type="EMBL" id="BAABFX010000020">
    <property type="protein sequence ID" value="GAA4392421.1"/>
    <property type="molecule type" value="Genomic_DNA"/>
</dbReference>
<evidence type="ECO:0000259" key="7">
    <source>
        <dbReference type="Pfam" id="PF04545"/>
    </source>
</evidence>